<feature type="domain" description="Type III R-M EcoP15I C-terminal" evidence="6">
    <location>
        <begin position="556"/>
        <end position="646"/>
    </location>
</feature>
<dbReference type="InterPro" id="IPR002941">
    <property type="entry name" value="DNA_methylase_N4/N6"/>
</dbReference>
<organism evidence="7 8">
    <name type="scientific">Corynebacterium pseudotuberculosis (strain C231)</name>
    <dbReference type="NCBI Taxonomy" id="681645"/>
    <lineage>
        <taxon>Bacteria</taxon>
        <taxon>Bacillati</taxon>
        <taxon>Actinomycetota</taxon>
        <taxon>Actinomycetes</taxon>
        <taxon>Mycobacteriales</taxon>
        <taxon>Corynebacteriaceae</taxon>
        <taxon>Corynebacterium</taxon>
    </lineage>
</organism>
<evidence type="ECO:0000256" key="3">
    <source>
        <dbReference type="ARBA" id="ARBA00022679"/>
    </source>
</evidence>
<dbReference type="AlphaFoldDB" id="D9QBJ8"/>
<accession>D9QBJ8</accession>
<evidence type="ECO:0000256" key="2">
    <source>
        <dbReference type="ARBA" id="ARBA00022603"/>
    </source>
</evidence>
<evidence type="ECO:0000256" key="1">
    <source>
        <dbReference type="ARBA" id="ARBA00006594"/>
    </source>
</evidence>
<keyword evidence="8" id="KW-1185">Reference proteome</keyword>
<keyword evidence="4" id="KW-0949">S-adenosyl-L-methionine</keyword>
<dbReference type="GO" id="GO:0003677">
    <property type="term" value="F:DNA binding"/>
    <property type="evidence" value="ECO:0007669"/>
    <property type="project" value="InterPro"/>
</dbReference>
<name>D9QBJ8_CORP2</name>
<sequence>MIRNISEHNEAVKPNDFEIERLRAALPEYFDGDGNFMIDRLQQALQDGDVDLTREGYELKFLGKSYAKYLTSTKTETVVVPDLDHNSQPENKDSENIYIVGDNLDALKHLLGSYAGKVKCIYIDPPYNTGSDGFVYNDDFGFTIPQLVEKVGLTEDEAERVLDLRGKSSHSAWLTFMYPRLQLAKELLADDGVIFISIDDNEQANLRMLCDEVFGEQGFVASITVRNNPRGRQSNTSIAPVHDYLLVYSISAAAAGIGGRGLTEKDRADYKYEDDRGKYRLLGLRQRGVESLREDRPDMYFPIYVDPENETVSLAPVTNWAEVLPRKSDGRDGRWMWGINRCREELDRLVPTFVKRRSEYDIAVKDYLKKDGLAERTKKAFTIWESREFNQQVGTQEVKELLSSESASYPKPTPLLKEVLQLGTPQGGLIVDFFSGSGTTAEASWRLSAETGLDRQFIMVQLPEVIDGESGSKTAKAAYKAGYRTIDEIGRERIRRASAKIKEETGADIDYGFKLYRLNEPSGQVLDDLLTFDPKQDGTLLAGDYVSKFDLNGTPGHDTVLATWLVEDGHGLVTGAQQVTLAGYELDVCGDSAYIIPPGLTSDDVVELVRQLENGDLAVSRVVVFGYSVTFGVMHELKKNLSVLKSGRTVSVIERL</sequence>
<keyword evidence="2" id="KW-0489">Methyltransferase</keyword>
<dbReference type="InterPro" id="IPR041405">
    <property type="entry name" value="T3RM_EcoP15I_C"/>
</dbReference>
<dbReference type="PIRSF" id="PIRSF015855">
    <property type="entry name" value="TypeIII_Mtase_mKpnI"/>
    <property type="match status" value="1"/>
</dbReference>
<dbReference type="STRING" id="681645.CpC231_1456"/>
<feature type="domain" description="DNA methylase N-4/N-6" evidence="5">
    <location>
        <begin position="118"/>
        <end position="449"/>
    </location>
</feature>
<dbReference type="InterPro" id="IPR029063">
    <property type="entry name" value="SAM-dependent_MTases_sf"/>
</dbReference>
<dbReference type="HOGENOM" id="CLU_020164_2_0_11"/>
<comment type="similarity">
    <text evidence="1">Belongs to the N(4)/N(6)-methyltransferase family.</text>
</comment>
<dbReference type="PRINTS" id="PR00506">
    <property type="entry name" value="D21N6MTFRASE"/>
</dbReference>
<reference evidence="7 8" key="2">
    <citation type="journal article" date="2011" name="PLoS ONE">
        <title>Evidence for reductive genome evolution and lateral acquisition of virulence functions in two Corynebacterium pseudotuberculosis strains.</title>
        <authorList>
            <person name="Ruiz J.C."/>
            <person name="D'Afonseca V."/>
            <person name="Silva A."/>
            <person name="Ali A."/>
            <person name="Pinto A.C."/>
            <person name="Santos A.R."/>
            <person name="Rocha A.A."/>
            <person name="Lopes D.O."/>
            <person name="Dorella F.A."/>
            <person name="Pacheco L.G."/>
            <person name="Costa M.P."/>
            <person name="Turk M.Z."/>
            <person name="Seyffert N."/>
            <person name="Moraes P.M."/>
            <person name="Soares S.C."/>
            <person name="Almeida S.S."/>
            <person name="Castro T.L."/>
            <person name="Abreu V.A."/>
            <person name="Trost E."/>
            <person name="Baumbach J."/>
            <person name="Tauch A."/>
            <person name="Schneider M.P."/>
            <person name="McCulloch J."/>
            <person name="Cerdeira L.T."/>
            <person name="Ramos R.T."/>
            <person name="Zerlotini A."/>
            <person name="Dominitini A."/>
            <person name="Resende D.M."/>
            <person name="Coser E.M."/>
            <person name="Oliveira L.M."/>
            <person name="Pedrosa A.L."/>
            <person name="Vieira C.U."/>
            <person name="Guimaraes C.T."/>
            <person name="Bartholomeu D.C."/>
            <person name="Oliveira D.M."/>
            <person name="Santos F.R."/>
            <person name="Rabelo E.M."/>
            <person name="Lobo F.P."/>
            <person name="Franco G.R."/>
            <person name="Costa A.F."/>
            <person name="Castro I.M."/>
            <person name="Dias S.R."/>
            <person name="Ferro J.A."/>
            <person name="Ortega J.M."/>
            <person name="Paiva L.V."/>
            <person name="Goulart L.R."/>
            <person name="Almeida J.F."/>
            <person name="Ferro M.I."/>
            <person name="Carneiro N.P."/>
            <person name="Falcao P.R."/>
            <person name="Grynberg P."/>
            <person name="Teixeira S.M."/>
            <person name="Brommonschenkel S."/>
            <person name="Oliveira S.C."/>
            <person name="Meyer R."/>
            <person name="Moore R.J."/>
            <person name="Miyoshi A."/>
            <person name="Oliveira G.C."/>
            <person name="Azevedo V."/>
        </authorList>
    </citation>
    <scope>NUCLEOTIDE SEQUENCE [LARGE SCALE GENOMIC DNA]</scope>
    <source>
        <strain evidence="7 8">C231</strain>
    </source>
</reference>
<dbReference type="Pfam" id="PF18273">
    <property type="entry name" value="T3RM_EcoP15I_C"/>
    <property type="match status" value="1"/>
</dbReference>
<dbReference type="Proteomes" id="UP000000276">
    <property type="component" value="Chromosome"/>
</dbReference>
<dbReference type="EMBL" id="CP001829">
    <property type="protein sequence ID" value="ADL10924.1"/>
    <property type="molecule type" value="Genomic_DNA"/>
</dbReference>
<dbReference type="SUPFAM" id="SSF53335">
    <property type="entry name" value="S-adenosyl-L-methionine-dependent methyltransferases"/>
    <property type="match status" value="1"/>
</dbReference>
<evidence type="ECO:0000313" key="7">
    <source>
        <dbReference type="EMBL" id="ADL10924.1"/>
    </source>
</evidence>
<dbReference type="InterPro" id="IPR002295">
    <property type="entry name" value="N4/N6-MTase_EcoPI_Mod-like"/>
</dbReference>
<dbReference type="RefSeq" id="WP_014401289.1">
    <property type="nucleotide sequence ID" value="NC_017301.2"/>
</dbReference>
<dbReference type="PATRIC" id="fig|681645.3.peg.1528"/>
<protein>
    <submittedName>
        <fullName evidence="7">Site-specific DNA-methyltransferase</fullName>
    </submittedName>
</protein>
<dbReference type="Gene3D" id="3.40.50.150">
    <property type="entry name" value="Vaccinia Virus protein VP39"/>
    <property type="match status" value="1"/>
</dbReference>
<dbReference type="REBASE" id="27231">
    <property type="entry name" value="M.Cps231ORF1456P"/>
</dbReference>
<evidence type="ECO:0000313" key="8">
    <source>
        <dbReference type="Proteomes" id="UP000000276"/>
    </source>
</evidence>
<keyword evidence="3" id="KW-0808">Transferase</keyword>
<dbReference type="Pfam" id="PF01555">
    <property type="entry name" value="N6_N4_Mtase"/>
    <property type="match status" value="1"/>
</dbReference>
<dbReference type="KEGG" id="cpq:CPC231_07350"/>
<dbReference type="GO" id="GO:0008170">
    <property type="term" value="F:N-methyltransferase activity"/>
    <property type="evidence" value="ECO:0007669"/>
    <property type="project" value="InterPro"/>
</dbReference>
<dbReference type="OrthoDB" id="9773060at2"/>
<dbReference type="GO" id="GO:0032259">
    <property type="term" value="P:methylation"/>
    <property type="evidence" value="ECO:0007669"/>
    <property type="project" value="UniProtKB-KW"/>
</dbReference>
<dbReference type="InterPro" id="IPR002052">
    <property type="entry name" value="DNA_methylase_N6_adenine_CS"/>
</dbReference>
<evidence type="ECO:0000259" key="6">
    <source>
        <dbReference type="Pfam" id="PF18273"/>
    </source>
</evidence>
<evidence type="ECO:0000259" key="5">
    <source>
        <dbReference type="Pfam" id="PF01555"/>
    </source>
</evidence>
<gene>
    <name evidence="7" type="ORF">CPC231_07350</name>
</gene>
<evidence type="ECO:0000256" key="4">
    <source>
        <dbReference type="ARBA" id="ARBA00022691"/>
    </source>
</evidence>
<proteinExistence type="inferred from homology"/>
<dbReference type="GeneID" id="93974201"/>
<dbReference type="PROSITE" id="PS00092">
    <property type="entry name" value="N6_MTASE"/>
    <property type="match status" value="1"/>
</dbReference>
<dbReference type="eggNOG" id="COG2189">
    <property type="taxonomic scope" value="Bacteria"/>
</dbReference>
<reference evidence="7 8" key="1">
    <citation type="journal article" date="2011" name="J. Bacteriol.">
        <title>Complete genome sequence of Corynebacterium pseudotuberculosis I19, a strain isolated from a cow in Israel with bovine mastitis.</title>
        <authorList>
            <consortium name="Consortium: Rede Paraense de Genomica e Proteomica (RPGP)"/>
            <person name="Silva A."/>
            <person name="Schneider M.P."/>
            <person name="Cerdeira L."/>
            <person name="Barbosa M.S."/>
            <person name="Ramos R.T."/>
            <person name="Carneiro A.R."/>
            <person name="Santos R."/>
            <person name="Lima M."/>
            <person name="D'Afonseca V."/>
            <person name="Almeida S.S."/>
            <person name="Santos A.R."/>
            <person name="Soares S.C."/>
            <person name="Pinto A.C."/>
            <person name="Ali A."/>
            <person name="Dorella F.A."/>
            <person name="Rocha F."/>
            <person name="de Abreu V.A."/>
            <person name="Trost E."/>
            <person name="Tauch A."/>
            <person name="Shpigel N."/>
            <person name="Miyoshi A."/>
            <person name="Azevedo V."/>
        </authorList>
    </citation>
    <scope>NUCLEOTIDE SEQUENCE [LARGE SCALE GENOMIC DNA]</scope>
    <source>
        <strain evidence="7 8">C231</strain>
    </source>
</reference>